<evidence type="ECO:0000256" key="1">
    <source>
        <dbReference type="PROSITE-ProRule" id="PRU00169"/>
    </source>
</evidence>
<comment type="caution">
    <text evidence="1">Lacks conserved residue(s) required for the propagation of feature annotation.</text>
</comment>
<reference evidence="3 4" key="1">
    <citation type="submission" date="2018-07" db="EMBL/GenBank/DDBJ databases">
        <title>Genomic Encyclopedia of Type Strains, Phase III (KMG-III): the genomes of soil and plant-associated and newly described type strains.</title>
        <authorList>
            <person name="Whitman W."/>
        </authorList>
    </citation>
    <scope>NUCLEOTIDE SEQUENCE [LARGE SCALE GENOMIC DNA]</scope>
    <source>
        <strain evidence="3 4">CECT 8488</strain>
    </source>
</reference>
<organism evidence="3 4">
    <name type="scientific">Aestuariispira insulae</name>
    <dbReference type="NCBI Taxonomy" id="1461337"/>
    <lineage>
        <taxon>Bacteria</taxon>
        <taxon>Pseudomonadati</taxon>
        <taxon>Pseudomonadota</taxon>
        <taxon>Alphaproteobacteria</taxon>
        <taxon>Rhodospirillales</taxon>
        <taxon>Kiloniellaceae</taxon>
        <taxon>Aestuariispira</taxon>
    </lineage>
</organism>
<dbReference type="AlphaFoldDB" id="A0A3D9HE24"/>
<gene>
    <name evidence="3" type="ORF">DFP90_109102</name>
</gene>
<dbReference type="RefSeq" id="WP_115937896.1">
    <property type="nucleotide sequence ID" value="NZ_QRDW01000009.1"/>
</dbReference>
<name>A0A3D9HE24_9PROT</name>
<dbReference type="InterPro" id="IPR011006">
    <property type="entry name" value="CheY-like_superfamily"/>
</dbReference>
<dbReference type="EMBL" id="QRDW01000009">
    <property type="protein sequence ID" value="RED47738.1"/>
    <property type="molecule type" value="Genomic_DNA"/>
</dbReference>
<protein>
    <submittedName>
        <fullName evidence="3">CheY-like chemotaxis protein</fullName>
    </submittedName>
</protein>
<dbReference type="InterPro" id="IPR001789">
    <property type="entry name" value="Sig_transdc_resp-reg_receiver"/>
</dbReference>
<feature type="domain" description="Response regulatory" evidence="2">
    <location>
        <begin position="10"/>
        <end position="130"/>
    </location>
</feature>
<dbReference type="Gene3D" id="3.40.50.2300">
    <property type="match status" value="1"/>
</dbReference>
<accession>A0A3D9HE24</accession>
<sequence length="164" mass="18351">MRPDPLDNVQIMLFDPDRNSASVTKLAMQQAGINLAKHAKEEAEALESHEASPFQIILVEMTDEFCELGAAFIRALRSLPKEQEPPPKVATLLGHGTEEALRTSIAVGADSAWVKPLSAIKLRKQLEHLLAATVPYYQAEEYFGPDRRRVPDDHEYDGTERRTD</sequence>
<dbReference type="SUPFAM" id="SSF52172">
    <property type="entry name" value="CheY-like"/>
    <property type="match status" value="1"/>
</dbReference>
<keyword evidence="4" id="KW-1185">Reference proteome</keyword>
<evidence type="ECO:0000259" key="2">
    <source>
        <dbReference type="PROSITE" id="PS50110"/>
    </source>
</evidence>
<evidence type="ECO:0000313" key="3">
    <source>
        <dbReference type="EMBL" id="RED47738.1"/>
    </source>
</evidence>
<proteinExistence type="predicted"/>
<comment type="caution">
    <text evidence="3">The sequence shown here is derived from an EMBL/GenBank/DDBJ whole genome shotgun (WGS) entry which is preliminary data.</text>
</comment>
<dbReference type="PROSITE" id="PS50110">
    <property type="entry name" value="RESPONSE_REGULATORY"/>
    <property type="match status" value="1"/>
</dbReference>
<evidence type="ECO:0000313" key="4">
    <source>
        <dbReference type="Proteomes" id="UP000256845"/>
    </source>
</evidence>
<dbReference type="OrthoDB" id="9786548at2"/>
<dbReference type="Proteomes" id="UP000256845">
    <property type="component" value="Unassembled WGS sequence"/>
</dbReference>
<dbReference type="GO" id="GO:0000160">
    <property type="term" value="P:phosphorelay signal transduction system"/>
    <property type="evidence" value="ECO:0007669"/>
    <property type="project" value="InterPro"/>
</dbReference>